<keyword evidence="2" id="KW-1185">Reference proteome</keyword>
<dbReference type="Proteomes" id="UP000077202">
    <property type="component" value="Unassembled WGS sequence"/>
</dbReference>
<protein>
    <recommendedName>
        <fullName evidence="3">Integrase catalytic domain-containing protein</fullName>
    </recommendedName>
</protein>
<name>A0A176WS22_MARPO</name>
<dbReference type="EMBL" id="LVLJ01000041">
    <property type="protein sequence ID" value="OAE35909.1"/>
    <property type="molecule type" value="Genomic_DNA"/>
</dbReference>
<reference evidence="1" key="1">
    <citation type="submission" date="2016-03" db="EMBL/GenBank/DDBJ databases">
        <title>Mechanisms controlling the formation of the plant cell surface in tip-growing cells are functionally conserved among land plants.</title>
        <authorList>
            <person name="Honkanen S."/>
            <person name="Jones V.A."/>
            <person name="Morieri G."/>
            <person name="Champion C."/>
            <person name="Hetherington A.J."/>
            <person name="Kelly S."/>
            <person name="Saint-Marcoux D."/>
            <person name="Proust H."/>
            <person name="Prescott H."/>
            <person name="Dolan L."/>
        </authorList>
    </citation>
    <scope>NUCLEOTIDE SEQUENCE [LARGE SCALE GENOMIC DNA]</scope>
    <source>
        <tissue evidence="1">Whole gametophyte</tissue>
    </source>
</reference>
<gene>
    <name evidence="1" type="ORF">AXG93_1967s1000</name>
</gene>
<proteinExistence type="predicted"/>
<comment type="caution">
    <text evidence="1">The sequence shown here is derived from an EMBL/GenBank/DDBJ whole genome shotgun (WGS) entry which is preliminary data.</text>
</comment>
<evidence type="ECO:0008006" key="3">
    <source>
        <dbReference type="Google" id="ProtNLM"/>
    </source>
</evidence>
<dbReference type="SUPFAM" id="SSF53098">
    <property type="entry name" value="Ribonuclease H-like"/>
    <property type="match status" value="1"/>
</dbReference>
<evidence type="ECO:0000313" key="2">
    <source>
        <dbReference type="Proteomes" id="UP000077202"/>
    </source>
</evidence>
<dbReference type="InterPro" id="IPR012337">
    <property type="entry name" value="RNaseH-like_sf"/>
</dbReference>
<sequence>MGQPGAIRLTALKVSKEWDNDDTPKPDGYRYNSEKCQIWNWTKVLGYGGTYTKKRYILIATDYAIKMVEAEATRRDDAATVAKFMFESIITWYGCPLELVSD</sequence>
<accession>A0A176WS22</accession>
<dbReference type="AlphaFoldDB" id="A0A176WS22"/>
<dbReference type="GO" id="GO:0003676">
    <property type="term" value="F:nucleic acid binding"/>
    <property type="evidence" value="ECO:0007669"/>
    <property type="project" value="InterPro"/>
</dbReference>
<dbReference type="InterPro" id="IPR036397">
    <property type="entry name" value="RNaseH_sf"/>
</dbReference>
<evidence type="ECO:0000313" key="1">
    <source>
        <dbReference type="EMBL" id="OAE35909.1"/>
    </source>
</evidence>
<organism evidence="1 2">
    <name type="scientific">Marchantia polymorpha subsp. ruderalis</name>
    <dbReference type="NCBI Taxonomy" id="1480154"/>
    <lineage>
        <taxon>Eukaryota</taxon>
        <taxon>Viridiplantae</taxon>
        <taxon>Streptophyta</taxon>
        <taxon>Embryophyta</taxon>
        <taxon>Marchantiophyta</taxon>
        <taxon>Marchantiopsida</taxon>
        <taxon>Marchantiidae</taxon>
        <taxon>Marchantiales</taxon>
        <taxon>Marchantiaceae</taxon>
        <taxon>Marchantia</taxon>
    </lineage>
</organism>
<dbReference type="Gene3D" id="3.30.420.10">
    <property type="entry name" value="Ribonuclease H-like superfamily/Ribonuclease H"/>
    <property type="match status" value="1"/>
</dbReference>